<feature type="coiled-coil region" evidence="1">
    <location>
        <begin position="1"/>
        <end position="42"/>
    </location>
</feature>
<accession>A0A4D6NP28</accession>
<evidence type="ECO:0000313" key="3">
    <source>
        <dbReference type="Proteomes" id="UP000501690"/>
    </source>
</evidence>
<keyword evidence="3" id="KW-1185">Reference proteome</keyword>
<gene>
    <name evidence="2" type="ORF">DEO72_LG11g2086</name>
</gene>
<proteinExistence type="predicted"/>
<dbReference type="Proteomes" id="UP000501690">
    <property type="component" value="Linkage Group LG11"/>
</dbReference>
<dbReference type="EMBL" id="CP039355">
    <property type="protein sequence ID" value="QCE15078.1"/>
    <property type="molecule type" value="Genomic_DNA"/>
</dbReference>
<protein>
    <submittedName>
        <fullName evidence="2">Structural maintenance of chromosome 4</fullName>
    </submittedName>
</protein>
<evidence type="ECO:0000313" key="2">
    <source>
        <dbReference type="EMBL" id="QCE15078.1"/>
    </source>
</evidence>
<evidence type="ECO:0000256" key="1">
    <source>
        <dbReference type="SAM" id="Coils"/>
    </source>
</evidence>
<organism evidence="2 3">
    <name type="scientific">Vigna unguiculata</name>
    <name type="common">Cowpea</name>
    <dbReference type="NCBI Taxonomy" id="3917"/>
    <lineage>
        <taxon>Eukaryota</taxon>
        <taxon>Viridiplantae</taxon>
        <taxon>Streptophyta</taxon>
        <taxon>Embryophyta</taxon>
        <taxon>Tracheophyta</taxon>
        <taxon>Spermatophyta</taxon>
        <taxon>Magnoliopsida</taxon>
        <taxon>eudicotyledons</taxon>
        <taxon>Gunneridae</taxon>
        <taxon>Pentapetalae</taxon>
        <taxon>rosids</taxon>
        <taxon>fabids</taxon>
        <taxon>Fabales</taxon>
        <taxon>Fabaceae</taxon>
        <taxon>Papilionoideae</taxon>
        <taxon>50 kb inversion clade</taxon>
        <taxon>NPAAA clade</taxon>
        <taxon>indigoferoid/millettioid clade</taxon>
        <taxon>Phaseoleae</taxon>
        <taxon>Vigna</taxon>
    </lineage>
</organism>
<reference evidence="2 3" key="1">
    <citation type="submission" date="2019-04" db="EMBL/GenBank/DDBJ databases">
        <title>An improved genome assembly and genetic linkage map for asparagus bean, Vigna unguiculata ssp. sesquipedialis.</title>
        <authorList>
            <person name="Xia Q."/>
            <person name="Zhang R."/>
            <person name="Dong Y."/>
        </authorList>
    </citation>
    <scope>NUCLEOTIDE SEQUENCE [LARGE SCALE GENOMIC DNA]</scope>
    <source>
        <tissue evidence="2">Leaf</tissue>
    </source>
</reference>
<name>A0A4D6NP28_VIGUN</name>
<keyword evidence="1" id="KW-0175">Coiled coil</keyword>
<dbReference type="AlphaFoldDB" id="A0A4D6NP28"/>
<sequence>MDELQGNVVTLEENLKKERDKIQEIKQTLKELETKHNNYTTRQEVWMTWVL</sequence>